<name>A0A2J6WMV0_9BACT</name>
<dbReference type="InterPro" id="IPR002328">
    <property type="entry name" value="ADH_Zn_CS"/>
</dbReference>
<dbReference type="Gene3D" id="3.40.50.720">
    <property type="entry name" value="NAD(P)-binding Rossmann-like Domain"/>
    <property type="match status" value="1"/>
</dbReference>
<comment type="caution">
    <text evidence="6">The sequence shown here is derived from an EMBL/GenBank/DDBJ whole genome shotgun (WGS) entry which is preliminary data.</text>
</comment>
<keyword evidence="3" id="KW-0560">Oxidoreductase</keyword>
<evidence type="ECO:0000256" key="3">
    <source>
        <dbReference type="ARBA" id="ARBA00023002"/>
    </source>
</evidence>
<dbReference type="GO" id="GO:0008270">
    <property type="term" value="F:zinc ion binding"/>
    <property type="evidence" value="ECO:0007669"/>
    <property type="project" value="InterPro"/>
</dbReference>
<dbReference type="AlphaFoldDB" id="A0A2J6WMV0"/>
<dbReference type="EMBL" id="PNIO01000023">
    <property type="protein sequence ID" value="PMP71727.1"/>
    <property type="molecule type" value="Genomic_DNA"/>
</dbReference>
<evidence type="ECO:0000313" key="6">
    <source>
        <dbReference type="EMBL" id="PMP71727.1"/>
    </source>
</evidence>
<evidence type="ECO:0000259" key="5">
    <source>
        <dbReference type="SMART" id="SM00829"/>
    </source>
</evidence>
<proteinExistence type="inferred from homology"/>
<dbReference type="InterPro" id="IPR013154">
    <property type="entry name" value="ADH-like_N"/>
</dbReference>
<dbReference type="InterPro" id="IPR013149">
    <property type="entry name" value="ADH-like_C"/>
</dbReference>
<dbReference type="SUPFAM" id="SSF50129">
    <property type="entry name" value="GroES-like"/>
    <property type="match status" value="1"/>
</dbReference>
<accession>A0A2J6WMV0</accession>
<evidence type="ECO:0000256" key="1">
    <source>
        <dbReference type="ARBA" id="ARBA00022723"/>
    </source>
</evidence>
<keyword evidence="2 4" id="KW-0862">Zinc</keyword>
<organism evidence="6 7">
    <name type="scientific">Thermodesulfovibrio aggregans</name>
    <dbReference type="NCBI Taxonomy" id="86166"/>
    <lineage>
        <taxon>Bacteria</taxon>
        <taxon>Pseudomonadati</taxon>
        <taxon>Nitrospirota</taxon>
        <taxon>Thermodesulfovibrionia</taxon>
        <taxon>Thermodesulfovibrionales</taxon>
        <taxon>Thermodesulfovibrionaceae</taxon>
        <taxon>Thermodesulfovibrio</taxon>
    </lineage>
</organism>
<evidence type="ECO:0000313" key="7">
    <source>
        <dbReference type="Proteomes" id="UP000242288"/>
    </source>
</evidence>
<dbReference type="InterPro" id="IPR050129">
    <property type="entry name" value="Zn_alcohol_dh"/>
</dbReference>
<dbReference type="InterPro" id="IPR011032">
    <property type="entry name" value="GroES-like_sf"/>
</dbReference>
<dbReference type="GO" id="GO:0016616">
    <property type="term" value="F:oxidoreductase activity, acting on the CH-OH group of donors, NAD or NADP as acceptor"/>
    <property type="evidence" value="ECO:0007669"/>
    <property type="project" value="UniProtKB-ARBA"/>
</dbReference>
<feature type="domain" description="Enoyl reductase (ER)" evidence="5">
    <location>
        <begin position="9"/>
        <end position="333"/>
    </location>
</feature>
<dbReference type="InterPro" id="IPR020843">
    <property type="entry name" value="ER"/>
</dbReference>
<dbReference type="SUPFAM" id="SSF51735">
    <property type="entry name" value="NAD(P)-binding Rossmann-fold domains"/>
    <property type="match status" value="1"/>
</dbReference>
<dbReference type="Pfam" id="PF00107">
    <property type="entry name" value="ADH_zinc_N"/>
    <property type="match status" value="1"/>
</dbReference>
<comment type="similarity">
    <text evidence="4">Belongs to the zinc-containing alcohol dehydrogenase family.</text>
</comment>
<dbReference type="Pfam" id="PF08240">
    <property type="entry name" value="ADH_N"/>
    <property type="match status" value="1"/>
</dbReference>
<dbReference type="Proteomes" id="UP000242288">
    <property type="component" value="Unassembled WGS sequence"/>
</dbReference>
<comment type="cofactor">
    <cofactor evidence="4">
        <name>Zn(2+)</name>
        <dbReference type="ChEBI" id="CHEBI:29105"/>
    </cofactor>
</comment>
<reference evidence="6 7" key="1">
    <citation type="submission" date="2018-01" db="EMBL/GenBank/DDBJ databases">
        <title>Metagenomic assembled genomes from two thermal pools in the Uzon Caldera, Kamchatka, Russia.</title>
        <authorList>
            <person name="Wilkins L."/>
            <person name="Ettinger C."/>
        </authorList>
    </citation>
    <scope>NUCLEOTIDE SEQUENCE [LARGE SCALE GENOMIC DNA]</scope>
    <source>
        <strain evidence="6">ZAV-04</strain>
    </source>
</reference>
<dbReference type="InterPro" id="IPR036291">
    <property type="entry name" value="NAD(P)-bd_dom_sf"/>
</dbReference>
<dbReference type="PANTHER" id="PTHR43401">
    <property type="entry name" value="L-THREONINE 3-DEHYDROGENASE"/>
    <property type="match status" value="1"/>
</dbReference>
<gene>
    <name evidence="6" type="ORF">C0186_03070</name>
</gene>
<dbReference type="PANTHER" id="PTHR43401:SF2">
    <property type="entry name" value="L-THREONINE 3-DEHYDROGENASE"/>
    <property type="match status" value="1"/>
</dbReference>
<dbReference type="PROSITE" id="PS00059">
    <property type="entry name" value="ADH_ZINC"/>
    <property type="match status" value="1"/>
</dbReference>
<dbReference type="SMART" id="SM00829">
    <property type="entry name" value="PKS_ER"/>
    <property type="match status" value="1"/>
</dbReference>
<sequence length="335" mass="36770">MKSAYLICPNKIEVVEKPVPTINEGEVLVRIKAALTCGTDLKAYLRGHPLIPMPGPFGHEFSGVIEDVGKGVNGFKTGDAVMLVHTAPCGDCVYCKRGLFNLCDTLTKEMMLGAFAEYIVVKERVVRQNMFHKPENIDFEEAAFLEPLSCIVHGVKALNPKKEDRILIIGTGPVGLLFLQVLKSMGISVVVMGRNKNKLALAESLGADKVYNSQENPVDFTDGFGFDSVIECTGQKEIWVKSVNYVRKGGMSLLFGGLKTGTEVCYDAGRLHYGEITLKGVFHYTPEDVKDAVNLIKSGKLKLKELISGKFSLSEISQAFEKLSRGEGIKYLIEI</sequence>
<evidence type="ECO:0000256" key="4">
    <source>
        <dbReference type="RuleBase" id="RU361277"/>
    </source>
</evidence>
<dbReference type="Gene3D" id="3.90.180.10">
    <property type="entry name" value="Medium-chain alcohol dehydrogenases, catalytic domain"/>
    <property type="match status" value="1"/>
</dbReference>
<evidence type="ECO:0000256" key="2">
    <source>
        <dbReference type="ARBA" id="ARBA00022833"/>
    </source>
</evidence>
<protein>
    <submittedName>
        <fullName evidence="6">Alcohol dehydrogenase</fullName>
    </submittedName>
</protein>
<keyword evidence="1 4" id="KW-0479">Metal-binding</keyword>